<keyword evidence="3" id="KW-1185">Reference proteome</keyword>
<sequence>MTSLSRQFVPKADPEEPEGPDEDDESGLAPCGGPSSRAGSRRKADGDLAYRPRKRPRSAAHKVTHAPPLKAGTCGADKAGVPKVANDDDDESPSDEDGIAEKMAEALAGGRLIVVPDAQPDGDVTDDVFRMAAAICSRDALKQFVDAVRHWRDHRHFARHTSEHAVPEGTSPDTCALVKRCVQIQNGQKRSECEHILGRNNDL</sequence>
<proteinExistence type="predicted"/>
<gene>
    <name evidence="2" type="ORF">N0V84_001440</name>
</gene>
<evidence type="ECO:0000313" key="3">
    <source>
        <dbReference type="Proteomes" id="UP001140502"/>
    </source>
</evidence>
<organism evidence="2 3">
    <name type="scientific">Fusarium piperis</name>
    <dbReference type="NCBI Taxonomy" id="1435070"/>
    <lineage>
        <taxon>Eukaryota</taxon>
        <taxon>Fungi</taxon>
        <taxon>Dikarya</taxon>
        <taxon>Ascomycota</taxon>
        <taxon>Pezizomycotina</taxon>
        <taxon>Sordariomycetes</taxon>
        <taxon>Hypocreomycetidae</taxon>
        <taxon>Hypocreales</taxon>
        <taxon>Nectriaceae</taxon>
        <taxon>Fusarium</taxon>
        <taxon>Fusarium solani species complex</taxon>
    </lineage>
</organism>
<name>A0A9W8WL42_9HYPO</name>
<accession>A0A9W8WL42</accession>
<feature type="compositionally biased region" description="Acidic residues" evidence="1">
    <location>
        <begin position="15"/>
        <end position="26"/>
    </location>
</feature>
<feature type="region of interest" description="Disordered" evidence="1">
    <location>
        <begin position="1"/>
        <end position="96"/>
    </location>
</feature>
<feature type="compositionally biased region" description="Basic residues" evidence="1">
    <location>
        <begin position="51"/>
        <end position="64"/>
    </location>
</feature>
<evidence type="ECO:0000256" key="1">
    <source>
        <dbReference type="SAM" id="MobiDB-lite"/>
    </source>
</evidence>
<dbReference type="Proteomes" id="UP001140502">
    <property type="component" value="Unassembled WGS sequence"/>
</dbReference>
<evidence type="ECO:0000313" key="2">
    <source>
        <dbReference type="EMBL" id="KAJ4328072.1"/>
    </source>
</evidence>
<reference evidence="2" key="1">
    <citation type="submission" date="2022-10" db="EMBL/GenBank/DDBJ databases">
        <title>Tapping the CABI collections for fungal endophytes: first genome assemblies for Collariella, Neodidymelliopsis, Ascochyta clinopodiicola, Didymella pomorum, Didymosphaeria variabile, Neocosmospora piperis and Neocucurbitaria cava.</title>
        <authorList>
            <person name="Hill R."/>
        </authorList>
    </citation>
    <scope>NUCLEOTIDE SEQUENCE</scope>
    <source>
        <strain evidence="2">IMI 366586</strain>
    </source>
</reference>
<dbReference type="AlphaFoldDB" id="A0A9W8WL42"/>
<comment type="caution">
    <text evidence="2">The sequence shown here is derived from an EMBL/GenBank/DDBJ whole genome shotgun (WGS) entry which is preliminary data.</text>
</comment>
<dbReference type="EMBL" id="JAPEUR010000015">
    <property type="protein sequence ID" value="KAJ4328072.1"/>
    <property type="molecule type" value="Genomic_DNA"/>
</dbReference>
<protein>
    <submittedName>
        <fullName evidence="2">Uncharacterized protein</fullName>
    </submittedName>
</protein>
<feature type="compositionally biased region" description="Acidic residues" evidence="1">
    <location>
        <begin position="87"/>
        <end position="96"/>
    </location>
</feature>